<dbReference type="GO" id="GO:0006779">
    <property type="term" value="P:porphyrin-containing compound biosynthetic process"/>
    <property type="evidence" value="ECO:0007669"/>
    <property type="project" value="TreeGrafter"/>
</dbReference>
<comment type="caution">
    <text evidence="7">The sequence shown here is derived from an EMBL/GenBank/DDBJ whole genome shotgun (WGS) entry which is preliminary data.</text>
</comment>
<dbReference type="GO" id="GO:0046872">
    <property type="term" value="F:metal ion binding"/>
    <property type="evidence" value="ECO:0007669"/>
    <property type="project" value="UniProtKB-KW"/>
</dbReference>
<evidence type="ECO:0000313" key="7">
    <source>
        <dbReference type="EMBL" id="KPL78120.1"/>
    </source>
</evidence>
<dbReference type="PATRIC" id="fig|360411.5.peg.479"/>
<dbReference type="InterPro" id="IPR006638">
    <property type="entry name" value="Elp3/MiaA/NifB-like_rSAM"/>
</dbReference>
<reference evidence="7 8" key="1">
    <citation type="submission" date="2015-07" db="EMBL/GenBank/DDBJ databases">
        <title>Draft genome of Bellilinea caldifistulae DSM 17877.</title>
        <authorList>
            <person name="Hemp J."/>
            <person name="Ward L.M."/>
            <person name="Pace L.A."/>
            <person name="Fischer W.W."/>
        </authorList>
    </citation>
    <scope>NUCLEOTIDE SEQUENCE [LARGE SCALE GENOMIC DNA]</scope>
    <source>
        <strain evidence="7 8">GOMI-1</strain>
    </source>
</reference>
<dbReference type="GO" id="GO:0051539">
    <property type="term" value="F:4 iron, 4 sulfur cluster binding"/>
    <property type="evidence" value="ECO:0007669"/>
    <property type="project" value="TreeGrafter"/>
</dbReference>
<dbReference type="SUPFAM" id="SSF102114">
    <property type="entry name" value="Radical SAM enzymes"/>
    <property type="match status" value="1"/>
</dbReference>
<dbReference type="Gene3D" id="3.20.20.70">
    <property type="entry name" value="Aldolase class I"/>
    <property type="match status" value="1"/>
</dbReference>
<dbReference type="OrthoDB" id="9808022at2"/>
<dbReference type="NCBIfam" id="NF006385">
    <property type="entry name" value="PRK08629.1"/>
    <property type="match status" value="1"/>
</dbReference>
<keyword evidence="8" id="KW-1185">Reference proteome</keyword>
<evidence type="ECO:0000313" key="8">
    <source>
        <dbReference type="Proteomes" id="UP000050514"/>
    </source>
</evidence>
<dbReference type="STRING" id="360411.AC812_01465"/>
<organism evidence="7 8">
    <name type="scientific">Bellilinea caldifistulae</name>
    <dbReference type="NCBI Taxonomy" id="360411"/>
    <lineage>
        <taxon>Bacteria</taxon>
        <taxon>Bacillati</taxon>
        <taxon>Chloroflexota</taxon>
        <taxon>Anaerolineae</taxon>
        <taxon>Anaerolineales</taxon>
        <taxon>Anaerolineaceae</taxon>
        <taxon>Bellilinea</taxon>
    </lineage>
</organism>
<dbReference type="Pfam" id="PF04055">
    <property type="entry name" value="Radical_SAM"/>
    <property type="match status" value="1"/>
</dbReference>
<evidence type="ECO:0000256" key="5">
    <source>
        <dbReference type="ARBA" id="ARBA00023014"/>
    </source>
</evidence>
<proteinExistence type="predicted"/>
<dbReference type="Proteomes" id="UP000050514">
    <property type="component" value="Unassembled WGS sequence"/>
</dbReference>
<evidence type="ECO:0000256" key="1">
    <source>
        <dbReference type="ARBA" id="ARBA00017228"/>
    </source>
</evidence>
<dbReference type="GO" id="GO:0003824">
    <property type="term" value="F:catalytic activity"/>
    <property type="evidence" value="ECO:0007669"/>
    <property type="project" value="InterPro"/>
</dbReference>
<dbReference type="InterPro" id="IPR058240">
    <property type="entry name" value="rSAM_sf"/>
</dbReference>
<accession>A0A0P6XCY1</accession>
<dbReference type="RefSeq" id="WP_061913077.1">
    <property type="nucleotide sequence ID" value="NZ_DF967971.1"/>
</dbReference>
<keyword evidence="3" id="KW-0479">Metal-binding</keyword>
<dbReference type="InterPro" id="IPR013785">
    <property type="entry name" value="Aldolase_TIM"/>
</dbReference>
<dbReference type="PANTHER" id="PTHR13932">
    <property type="entry name" value="COPROPORPHYRINIGEN III OXIDASE"/>
    <property type="match status" value="1"/>
</dbReference>
<dbReference type="SMART" id="SM00729">
    <property type="entry name" value="Elp3"/>
    <property type="match status" value="1"/>
</dbReference>
<feature type="domain" description="Radical SAM core" evidence="6">
    <location>
        <begin position="32"/>
        <end position="261"/>
    </location>
</feature>
<gene>
    <name evidence="7" type="ORF">AC812_01465</name>
</gene>
<evidence type="ECO:0000256" key="3">
    <source>
        <dbReference type="ARBA" id="ARBA00022723"/>
    </source>
</evidence>
<name>A0A0P6XCY1_9CHLR</name>
<keyword evidence="5" id="KW-0411">Iron-sulfur</keyword>
<dbReference type="PROSITE" id="PS51918">
    <property type="entry name" value="RADICAL_SAM"/>
    <property type="match status" value="1"/>
</dbReference>
<dbReference type="SFLD" id="SFLDG01065">
    <property type="entry name" value="anaerobic_coproporphyrinogen-I"/>
    <property type="match status" value="1"/>
</dbReference>
<evidence type="ECO:0000259" key="6">
    <source>
        <dbReference type="PROSITE" id="PS51918"/>
    </source>
</evidence>
<dbReference type="SFLD" id="SFLDS00029">
    <property type="entry name" value="Radical_SAM"/>
    <property type="match status" value="1"/>
</dbReference>
<dbReference type="PANTHER" id="PTHR13932:SF5">
    <property type="entry name" value="RADICAL S-ADENOSYL METHIONINE DOMAIN-CONTAINING PROTEIN 1, MITOCHONDRIAL"/>
    <property type="match status" value="1"/>
</dbReference>
<evidence type="ECO:0000256" key="2">
    <source>
        <dbReference type="ARBA" id="ARBA00022691"/>
    </source>
</evidence>
<dbReference type="EMBL" id="LGHJ01000006">
    <property type="protein sequence ID" value="KPL78120.1"/>
    <property type="molecule type" value="Genomic_DNA"/>
</dbReference>
<dbReference type="AlphaFoldDB" id="A0A0P6XCY1"/>
<dbReference type="InterPro" id="IPR034505">
    <property type="entry name" value="Coproporphyrinogen-III_oxidase"/>
</dbReference>
<dbReference type="InterPro" id="IPR007197">
    <property type="entry name" value="rSAM"/>
</dbReference>
<evidence type="ECO:0000256" key="4">
    <source>
        <dbReference type="ARBA" id="ARBA00023004"/>
    </source>
</evidence>
<dbReference type="CDD" id="cd01335">
    <property type="entry name" value="Radical_SAM"/>
    <property type="match status" value="1"/>
</dbReference>
<protein>
    <recommendedName>
        <fullName evidence="1">Heme chaperone HemW</fullName>
    </recommendedName>
</protein>
<keyword evidence="4" id="KW-0408">Iron</keyword>
<dbReference type="GO" id="GO:0005737">
    <property type="term" value="C:cytoplasm"/>
    <property type="evidence" value="ECO:0007669"/>
    <property type="project" value="TreeGrafter"/>
</dbReference>
<keyword evidence="2" id="KW-0949">S-adenosyl-L-methionine</keyword>
<sequence>MIPHSLFSTTFRLASQVLLNLKPAHITRLPQPQPGKSYMLYAHVPFCEILCPYCSFNRFPFNERKARQYFSALREELRLTAKRGYTFDTLYIGGGTPTILMDELIQIIDMARDLFGIREVSCETNPNDLDDELVQALSSRVQRLSVGVQSFDDNLLRKVNRLERFGSGEQILRRIQQVAGAFDSLNIDLIFNFPGQDEAVIERDIQMALESKANQLTYYPLMTSPSVRQQLKKTIGDVTFDREAALYELIVNRLSPHFDLSTAWTFSRKGRNLIDEYIVKSEEYVGVGSGSFSYLNGSLYVNTFSLNFYQQWVSSGTAPIAGKRRFSRLDQMRYRFMMELFGLRLDKKQWQADFGAPVERCLPVEMIAFEKVGAFQTNNADEITLTPRGRYLLVTLMREFFSSINRVRDQARRVVLASEPQVSAETRLSDAKA</sequence>